<reference evidence="19" key="1">
    <citation type="submission" date="2017-02" db="EMBL/GenBank/DDBJ databases">
        <authorList>
            <person name="Varghese N."/>
            <person name="Submissions S."/>
        </authorList>
    </citation>
    <scope>NUCLEOTIDE SEQUENCE [LARGE SCALE GENOMIC DNA]</scope>
    <source>
        <strain evidence="19">ATCC 49788</strain>
    </source>
</reference>
<protein>
    <recommendedName>
        <fullName evidence="14">Peptidoglycan D,D-transpeptidase MrdA</fullName>
        <ecNumber evidence="14">3.4.16.4</ecNumber>
    </recommendedName>
    <alternativeName>
        <fullName evidence="14">Penicillin-binding protein 2</fullName>
        <shortName evidence="14">PBP-2</shortName>
    </alternativeName>
</protein>
<evidence type="ECO:0000256" key="3">
    <source>
        <dbReference type="ARBA" id="ARBA00022475"/>
    </source>
</evidence>
<dbReference type="InterPro" id="IPR012338">
    <property type="entry name" value="Beta-lactam/transpept-like"/>
</dbReference>
<organism evidence="18 19">
    <name type="scientific">Thiothrix eikelboomii</name>
    <dbReference type="NCBI Taxonomy" id="92487"/>
    <lineage>
        <taxon>Bacteria</taxon>
        <taxon>Pseudomonadati</taxon>
        <taxon>Pseudomonadota</taxon>
        <taxon>Gammaproteobacteria</taxon>
        <taxon>Thiotrichales</taxon>
        <taxon>Thiotrichaceae</taxon>
        <taxon>Thiothrix</taxon>
    </lineage>
</organism>
<keyword evidence="8 14" id="KW-0378">Hydrolase</keyword>
<dbReference type="Gene3D" id="3.90.1310.10">
    <property type="entry name" value="Penicillin-binding protein 2a (Domain 2)"/>
    <property type="match status" value="1"/>
</dbReference>
<feature type="domain" description="Penicillin-binding protein transpeptidase" evidence="16">
    <location>
        <begin position="278"/>
        <end position="619"/>
    </location>
</feature>
<dbReference type="SUPFAM" id="SSF56601">
    <property type="entry name" value="beta-lactamase/transpeptidase-like"/>
    <property type="match status" value="1"/>
</dbReference>
<dbReference type="EMBL" id="FUYB01000002">
    <property type="protein sequence ID" value="SKA69681.1"/>
    <property type="molecule type" value="Genomic_DNA"/>
</dbReference>
<keyword evidence="10 14" id="KW-0573">Peptidoglycan synthesis</keyword>
<evidence type="ECO:0000313" key="18">
    <source>
        <dbReference type="EMBL" id="SKA69681.1"/>
    </source>
</evidence>
<dbReference type="InterPro" id="IPR005311">
    <property type="entry name" value="PBP_dimer"/>
</dbReference>
<dbReference type="EC" id="3.4.16.4" evidence="14"/>
<keyword evidence="13 14" id="KW-0961">Cell wall biogenesis/degradation</keyword>
<evidence type="ECO:0000256" key="9">
    <source>
        <dbReference type="ARBA" id="ARBA00022960"/>
    </source>
</evidence>
<keyword evidence="4 14" id="KW-0997">Cell inner membrane</keyword>
<gene>
    <name evidence="14" type="primary">mrdA</name>
    <name evidence="18" type="ORF">SAMN02745130_00543</name>
</gene>
<comment type="pathway">
    <text evidence="14">Cell wall biogenesis; peptidoglycan biosynthesis.</text>
</comment>
<keyword evidence="19" id="KW-1185">Reference proteome</keyword>
<evidence type="ECO:0000256" key="8">
    <source>
        <dbReference type="ARBA" id="ARBA00022801"/>
    </source>
</evidence>
<comment type="caution">
    <text evidence="14">Lacks conserved residue(s) required for the propagation of feature annotation.</text>
</comment>
<evidence type="ECO:0000256" key="4">
    <source>
        <dbReference type="ARBA" id="ARBA00022519"/>
    </source>
</evidence>
<name>A0A1T4VYX0_9GAMM</name>
<evidence type="ECO:0000259" key="17">
    <source>
        <dbReference type="Pfam" id="PF03717"/>
    </source>
</evidence>
<dbReference type="GO" id="GO:0008360">
    <property type="term" value="P:regulation of cell shape"/>
    <property type="evidence" value="ECO:0007669"/>
    <property type="project" value="UniProtKB-KW"/>
</dbReference>
<evidence type="ECO:0000313" key="19">
    <source>
        <dbReference type="Proteomes" id="UP000190460"/>
    </source>
</evidence>
<dbReference type="OrthoDB" id="9766847at2"/>
<evidence type="ECO:0000256" key="5">
    <source>
        <dbReference type="ARBA" id="ARBA00022645"/>
    </source>
</evidence>
<dbReference type="InterPro" id="IPR036138">
    <property type="entry name" value="PBP_dimer_sf"/>
</dbReference>
<dbReference type="GO" id="GO:0005886">
    <property type="term" value="C:plasma membrane"/>
    <property type="evidence" value="ECO:0007669"/>
    <property type="project" value="UniProtKB-SubCell"/>
</dbReference>
<dbReference type="PANTHER" id="PTHR30627">
    <property type="entry name" value="PEPTIDOGLYCAN D,D-TRANSPEPTIDASE"/>
    <property type="match status" value="1"/>
</dbReference>
<comment type="subcellular location">
    <subcellularLocation>
        <location evidence="14">Cell inner membrane</location>
        <topology evidence="14">Single-pass membrane protein</topology>
    </subcellularLocation>
    <subcellularLocation>
        <location evidence="2">Cell membrane</location>
    </subcellularLocation>
    <subcellularLocation>
        <location evidence="1">Membrane</location>
        <topology evidence="1">Single-pass membrane protein</topology>
    </subcellularLocation>
</comment>
<evidence type="ECO:0000256" key="15">
    <source>
        <dbReference type="SAM" id="MobiDB-lite"/>
    </source>
</evidence>
<evidence type="ECO:0000256" key="1">
    <source>
        <dbReference type="ARBA" id="ARBA00004167"/>
    </source>
</evidence>
<keyword evidence="3 14" id="KW-1003">Cell membrane</keyword>
<dbReference type="InterPro" id="IPR017790">
    <property type="entry name" value="Penicillin-binding_protein_2"/>
</dbReference>
<dbReference type="PANTHER" id="PTHR30627:SF2">
    <property type="entry name" value="PEPTIDOGLYCAN D,D-TRANSPEPTIDASE MRDA"/>
    <property type="match status" value="1"/>
</dbReference>
<feature type="compositionally biased region" description="Basic and acidic residues" evidence="15">
    <location>
        <begin position="628"/>
        <end position="638"/>
    </location>
</feature>
<sequence>MGERLSIKTERDEQQLFNSRAIVAGLIVLFALGGIMTRLYFLQIKEHAAYTELSKQNYQKHIPRAPTRGQIYDRNGVRLADNHAQYVLEVVWDSVPDQNGDGKKRWNDMQLMLDRLTKIVPLSEKDLRVFGQQVNRRSRYQPTPLKENMTEQEMAMFAVNKSRFPGVNLERRMQRYYPLGTVASHVIGYVGRIDDRDLERLDKSNYAGTSHIGKIGVEAAHEGRLHGQAGYDLAEVDAHGRHQDMIERKEAVGGQDLILGLDINLQLKAEALLKGERGAVVAIDPRNGEVLAMASVPTFDPNLFVDGISSKVYSELRDDPDRPLYNRALQGAYPPGSTVKPMNTLAGLYEKVIWPGKTVYDPGFFQIPGHKHRYRCWKKSGHGGVSMDYAIAQSCDTFFYDMAYRMGVDKFSGYMSLFGFGKKTGVDLTSESDGLMPTPEWKQRRYKQVWYPGDTVNIGIGQGYWLATPIQLAHATASVAMRGKRIRPHVLRAVRTAKNKPEQILEPEVIAQIPARDQRHWEMVVQGMVHVVHASYGTAKRIGVGAPYTIAGKTGTAQVFGIAQNARYDASRLAKRLHDHALFVGFAPADNPQIAVSVIVENGGGGSSTAAPIARRVMDAYLLKKYDDEEPSEEKGEVEPADIVPRVEGAEE</sequence>
<evidence type="ECO:0000259" key="16">
    <source>
        <dbReference type="Pfam" id="PF00905"/>
    </source>
</evidence>
<keyword evidence="7 14" id="KW-0812">Transmembrane</keyword>
<dbReference type="Gene3D" id="3.40.710.10">
    <property type="entry name" value="DD-peptidase/beta-lactamase superfamily"/>
    <property type="match status" value="1"/>
</dbReference>
<dbReference type="RefSeq" id="WP_078921034.1">
    <property type="nucleotide sequence ID" value="NZ_FUYB01000002.1"/>
</dbReference>
<comment type="catalytic activity">
    <reaction evidence="14">
        <text>Preferential cleavage: (Ac)2-L-Lys-D-Ala-|-D-Ala. Also transpeptidation of peptidyl-alanyl moieties that are N-acyl substituents of D-alanine.</text>
        <dbReference type="EC" id="3.4.16.4"/>
    </reaction>
</comment>
<dbReference type="GO" id="GO:0071555">
    <property type="term" value="P:cell wall organization"/>
    <property type="evidence" value="ECO:0007669"/>
    <property type="project" value="UniProtKB-KW"/>
</dbReference>
<dbReference type="SUPFAM" id="SSF56519">
    <property type="entry name" value="Penicillin binding protein dimerisation domain"/>
    <property type="match status" value="1"/>
</dbReference>
<dbReference type="GO" id="GO:0009252">
    <property type="term" value="P:peptidoglycan biosynthetic process"/>
    <property type="evidence" value="ECO:0007669"/>
    <property type="project" value="UniProtKB-UniRule"/>
</dbReference>
<evidence type="ECO:0000256" key="7">
    <source>
        <dbReference type="ARBA" id="ARBA00022692"/>
    </source>
</evidence>
<evidence type="ECO:0000256" key="6">
    <source>
        <dbReference type="ARBA" id="ARBA00022670"/>
    </source>
</evidence>
<feature type="active site" description="Acyl-ester intermediate" evidence="14">
    <location>
        <position position="337"/>
    </location>
</feature>
<keyword evidence="12 14" id="KW-0472">Membrane</keyword>
<dbReference type="NCBIfam" id="TIGR03423">
    <property type="entry name" value="pbp2_mrdA"/>
    <property type="match status" value="1"/>
</dbReference>
<dbReference type="Gene3D" id="3.30.1390.30">
    <property type="entry name" value="Penicillin-binding protein 2a, domain 3"/>
    <property type="match status" value="1"/>
</dbReference>
<feature type="region of interest" description="Disordered" evidence="15">
    <location>
        <begin position="628"/>
        <end position="652"/>
    </location>
</feature>
<proteinExistence type="inferred from homology"/>
<keyword evidence="11 14" id="KW-1133">Transmembrane helix</keyword>
<evidence type="ECO:0000256" key="10">
    <source>
        <dbReference type="ARBA" id="ARBA00022984"/>
    </source>
</evidence>
<comment type="similarity">
    <text evidence="14">Belongs to the transpeptidase family. MrdA subfamily.</text>
</comment>
<dbReference type="InterPro" id="IPR001460">
    <property type="entry name" value="PCN-bd_Tpept"/>
</dbReference>
<evidence type="ECO:0000256" key="14">
    <source>
        <dbReference type="HAMAP-Rule" id="MF_02081"/>
    </source>
</evidence>
<evidence type="ECO:0000256" key="2">
    <source>
        <dbReference type="ARBA" id="ARBA00004236"/>
    </source>
</evidence>
<feature type="domain" description="Penicillin-binding protein dimerisation" evidence="17">
    <location>
        <begin position="65"/>
        <end position="242"/>
    </location>
</feature>
<comment type="function">
    <text evidence="14">Catalyzes cross-linking of the peptidoglycan cell wall.</text>
</comment>
<dbReference type="InterPro" id="IPR050515">
    <property type="entry name" value="Beta-lactam/transpept"/>
</dbReference>
<dbReference type="GO" id="GO:0006508">
    <property type="term" value="P:proteolysis"/>
    <property type="evidence" value="ECO:0007669"/>
    <property type="project" value="UniProtKB-KW"/>
</dbReference>
<dbReference type="UniPathway" id="UPA00219"/>
<dbReference type="AlphaFoldDB" id="A0A1T4VYX0"/>
<dbReference type="GO" id="GO:0009002">
    <property type="term" value="F:serine-type D-Ala-D-Ala carboxypeptidase activity"/>
    <property type="evidence" value="ECO:0007669"/>
    <property type="project" value="UniProtKB-UniRule"/>
</dbReference>
<dbReference type="STRING" id="92487.SAMN02745130_00543"/>
<dbReference type="HAMAP" id="MF_02081">
    <property type="entry name" value="MrdA_transpept"/>
    <property type="match status" value="1"/>
</dbReference>
<keyword evidence="9 14" id="KW-0133">Cell shape</keyword>
<dbReference type="GO" id="GO:0008658">
    <property type="term" value="F:penicillin binding"/>
    <property type="evidence" value="ECO:0007669"/>
    <property type="project" value="UniProtKB-UniRule"/>
</dbReference>
<keyword evidence="6 14" id="KW-0645">Protease</keyword>
<dbReference type="Pfam" id="PF03717">
    <property type="entry name" value="PBP_dimer"/>
    <property type="match status" value="1"/>
</dbReference>
<dbReference type="GO" id="GO:0071972">
    <property type="term" value="F:peptidoglycan L,D-transpeptidase activity"/>
    <property type="evidence" value="ECO:0007669"/>
    <property type="project" value="TreeGrafter"/>
</dbReference>
<feature type="transmembrane region" description="Helical" evidence="14">
    <location>
        <begin position="21"/>
        <end position="41"/>
    </location>
</feature>
<dbReference type="FunFam" id="3.40.710.10:FF:000024">
    <property type="entry name" value="Penicillin-binding protein 2"/>
    <property type="match status" value="1"/>
</dbReference>
<evidence type="ECO:0000256" key="12">
    <source>
        <dbReference type="ARBA" id="ARBA00023136"/>
    </source>
</evidence>
<dbReference type="Proteomes" id="UP000190460">
    <property type="component" value="Unassembled WGS sequence"/>
</dbReference>
<evidence type="ECO:0000256" key="13">
    <source>
        <dbReference type="ARBA" id="ARBA00023316"/>
    </source>
</evidence>
<evidence type="ECO:0000256" key="11">
    <source>
        <dbReference type="ARBA" id="ARBA00022989"/>
    </source>
</evidence>
<accession>A0A1T4VYX0</accession>
<dbReference type="Pfam" id="PF00905">
    <property type="entry name" value="Transpeptidase"/>
    <property type="match status" value="1"/>
</dbReference>
<keyword evidence="5 14" id="KW-0121">Carboxypeptidase</keyword>